<name>A0ABU8CCA6_9GAMM</name>
<dbReference type="Pfam" id="PF04348">
    <property type="entry name" value="LppC"/>
    <property type="match status" value="1"/>
</dbReference>
<feature type="signal peptide" evidence="3">
    <location>
        <begin position="1"/>
        <end position="20"/>
    </location>
</feature>
<accession>A0ABU8CCA6</accession>
<keyword evidence="3" id="KW-0732">Signal</keyword>
<protein>
    <submittedName>
        <fullName evidence="4">Penicillin-binding protein activator</fullName>
    </submittedName>
</protein>
<sequence>MTSSKLKPLLFLCISSLLLSCTSGPKHTPTSAPQQTGQSDSSTEPQVSARVLYAQAGRYEGEAQHYHLLKAARQALAEQDNKLALAITESLRLSAYPLIQRQLMLPLLQAYLATAQHSRTSQLIDNTALTDVADADQPQFLWLSAQYLTSQLRYLQASKLLLQLTQNPVDHDAQPQQYALLWQNLAALSDSQLDALRIGANQYSLGWLSLAQLSRRYIGQPQQLQQAFAQWQQRYPGLTAGHPLPEAALQLLSLTPYQPQRIAVLLPLSGQFSQHAQAVQYGILSAASLQNNAELTFIDSQQPIAALVQQVGQAQADFVIGPLLKDQVDSISQASDWPWPTLFLNSKDSATAAKAERYYFALSMEDEATQMAQLFQQKNYRRPVIISAASNISLRMQQRFISQWRQFGHDTPEHYQFNAKADLDSLINKLLETDRSRERLSSIKNLISDKVEAEPHSRLDIDAIYLIADPVQTRLFKPFVDVSVSPTAPKLPVYASSRSHSTRVDSTDVRDLNGLTFTEMPWLLGEQNSVQLRQQYQQIFAEQDETLQRLFAMGFDAYKLLGSLRQQQQLPAAVFSGLTGQLRLDNDGSLVRQLSWATYRNNRLRSLQEP</sequence>
<dbReference type="PANTHER" id="PTHR38038:SF1">
    <property type="entry name" value="PENICILLIN-BINDING PROTEIN ACTIVATOR LPOA"/>
    <property type="match status" value="1"/>
</dbReference>
<reference evidence="4 5" key="1">
    <citation type="journal article" date="2023" name="Ecotoxicol. Environ. Saf.">
        <title>Mercury remediation potential of mercury-resistant strain Rheinheimera metallidurans sp. nov. isolated from a municipal waste dumping site.</title>
        <authorList>
            <person name="Yadav V."/>
            <person name="Manjhi A."/>
            <person name="Vadakedath N."/>
        </authorList>
    </citation>
    <scope>NUCLEOTIDE SEQUENCE [LARGE SCALE GENOMIC DNA]</scope>
    <source>
        <strain evidence="4 5">E-49</strain>
    </source>
</reference>
<organism evidence="4 5">
    <name type="scientific">Rheinheimera muenzenbergensis</name>
    <dbReference type="NCBI Taxonomy" id="1193628"/>
    <lineage>
        <taxon>Bacteria</taxon>
        <taxon>Pseudomonadati</taxon>
        <taxon>Pseudomonadota</taxon>
        <taxon>Gammaproteobacteria</taxon>
        <taxon>Chromatiales</taxon>
        <taxon>Chromatiaceae</taxon>
        <taxon>Rheinheimera</taxon>
    </lineage>
</organism>
<proteinExistence type="predicted"/>
<feature type="chain" id="PRO_5045294000" evidence="3">
    <location>
        <begin position="21"/>
        <end position="610"/>
    </location>
</feature>
<dbReference type="EMBL" id="JALAAR010000019">
    <property type="protein sequence ID" value="MEH8019118.1"/>
    <property type="molecule type" value="Genomic_DNA"/>
</dbReference>
<evidence type="ECO:0000313" key="5">
    <source>
        <dbReference type="Proteomes" id="UP001375382"/>
    </source>
</evidence>
<keyword evidence="5" id="KW-1185">Reference proteome</keyword>
<dbReference type="InterPro" id="IPR007443">
    <property type="entry name" value="LpoA"/>
</dbReference>
<evidence type="ECO:0000256" key="3">
    <source>
        <dbReference type="SAM" id="SignalP"/>
    </source>
</evidence>
<dbReference type="RefSeq" id="WP_335737516.1">
    <property type="nucleotide sequence ID" value="NZ_JALAAR010000019.1"/>
</dbReference>
<feature type="region of interest" description="Disordered" evidence="2">
    <location>
        <begin position="25"/>
        <end position="46"/>
    </location>
</feature>
<gene>
    <name evidence="4" type="ORF">MN202_17920</name>
</gene>
<feature type="compositionally biased region" description="Polar residues" evidence="2">
    <location>
        <begin position="28"/>
        <end position="46"/>
    </location>
</feature>
<comment type="caution">
    <text evidence="4">The sequence shown here is derived from an EMBL/GenBank/DDBJ whole genome shotgun (WGS) entry which is preliminary data.</text>
</comment>
<dbReference type="Gene3D" id="1.25.40.650">
    <property type="match status" value="1"/>
</dbReference>
<dbReference type="PANTHER" id="PTHR38038">
    <property type="entry name" value="PENICILLIN-BINDING PROTEIN ACTIVATOR LPOA"/>
    <property type="match status" value="1"/>
</dbReference>
<keyword evidence="1" id="KW-0472">Membrane</keyword>
<dbReference type="CDD" id="cd06339">
    <property type="entry name" value="PBP1_YraM_LppC_lipoprotein-like"/>
    <property type="match status" value="1"/>
</dbReference>
<dbReference type="Gene3D" id="3.40.50.2300">
    <property type="match status" value="2"/>
</dbReference>
<dbReference type="Proteomes" id="UP001375382">
    <property type="component" value="Unassembled WGS sequence"/>
</dbReference>
<evidence type="ECO:0000256" key="2">
    <source>
        <dbReference type="SAM" id="MobiDB-lite"/>
    </source>
</evidence>
<evidence type="ECO:0000313" key="4">
    <source>
        <dbReference type="EMBL" id="MEH8019118.1"/>
    </source>
</evidence>
<dbReference type="SUPFAM" id="SSF53822">
    <property type="entry name" value="Periplasmic binding protein-like I"/>
    <property type="match status" value="1"/>
</dbReference>
<dbReference type="InterPro" id="IPR028082">
    <property type="entry name" value="Peripla_BP_I"/>
</dbReference>
<dbReference type="PROSITE" id="PS51257">
    <property type="entry name" value="PROKAR_LIPOPROTEIN"/>
    <property type="match status" value="1"/>
</dbReference>
<evidence type="ECO:0000256" key="1">
    <source>
        <dbReference type="ARBA" id="ARBA00023136"/>
    </source>
</evidence>